<gene>
    <name evidence="6" type="ORF">CCHL11_09088</name>
</gene>
<dbReference type="SMART" id="SM00672">
    <property type="entry name" value="CAP10"/>
    <property type="match status" value="1"/>
</dbReference>
<comment type="caution">
    <text evidence="6">The sequence shown here is derived from an EMBL/GenBank/DDBJ whole genome shotgun (WGS) entry which is preliminary data.</text>
</comment>
<organism evidence="6 7">
    <name type="scientific">Colletotrichum chlorophyti</name>
    <dbReference type="NCBI Taxonomy" id="708187"/>
    <lineage>
        <taxon>Eukaryota</taxon>
        <taxon>Fungi</taxon>
        <taxon>Dikarya</taxon>
        <taxon>Ascomycota</taxon>
        <taxon>Pezizomycotina</taxon>
        <taxon>Sordariomycetes</taxon>
        <taxon>Hypocreomycetidae</taxon>
        <taxon>Glomerellales</taxon>
        <taxon>Glomerellaceae</taxon>
        <taxon>Colletotrichum</taxon>
    </lineage>
</organism>
<evidence type="ECO:0000256" key="3">
    <source>
        <dbReference type="SAM" id="Phobius"/>
    </source>
</evidence>
<protein>
    <submittedName>
        <fullName evidence="6">Beta-1,2-xylosyltransferase 1-like protein 3</fullName>
    </submittedName>
</protein>
<feature type="transmembrane region" description="Helical" evidence="3">
    <location>
        <begin position="38"/>
        <end position="55"/>
    </location>
</feature>
<feature type="signal peptide" evidence="4">
    <location>
        <begin position="1"/>
        <end position="26"/>
    </location>
</feature>
<feature type="domain" description="Glycosyl transferase CAP10" evidence="5">
    <location>
        <begin position="669"/>
        <end position="924"/>
    </location>
</feature>
<evidence type="ECO:0000256" key="1">
    <source>
        <dbReference type="ARBA" id="ARBA00010118"/>
    </source>
</evidence>
<evidence type="ECO:0000256" key="2">
    <source>
        <dbReference type="ARBA" id="ARBA00022679"/>
    </source>
</evidence>
<evidence type="ECO:0000313" key="6">
    <source>
        <dbReference type="EMBL" id="OLN90319.1"/>
    </source>
</evidence>
<name>A0A1Q8RXI1_9PEZI</name>
<dbReference type="EMBL" id="MPGH01000063">
    <property type="protein sequence ID" value="OLN90319.1"/>
    <property type="molecule type" value="Genomic_DNA"/>
</dbReference>
<feature type="transmembrane region" description="Helical" evidence="3">
    <location>
        <begin position="130"/>
        <end position="149"/>
    </location>
</feature>
<keyword evidence="4" id="KW-0732">Signal</keyword>
<dbReference type="PANTHER" id="PTHR12203">
    <property type="entry name" value="KDEL LYS-ASP-GLU-LEU CONTAINING - RELATED"/>
    <property type="match status" value="1"/>
</dbReference>
<dbReference type="Pfam" id="PF05686">
    <property type="entry name" value="Glyco_transf_90"/>
    <property type="match status" value="1"/>
</dbReference>
<feature type="transmembrane region" description="Helical" evidence="3">
    <location>
        <begin position="170"/>
        <end position="189"/>
    </location>
</feature>
<dbReference type="PANTHER" id="PTHR12203:SF35">
    <property type="entry name" value="PROTEIN O-GLUCOSYLTRANSFERASE 1"/>
    <property type="match status" value="1"/>
</dbReference>
<keyword evidence="2 6" id="KW-0808">Transferase</keyword>
<dbReference type="GO" id="GO:0016740">
    <property type="term" value="F:transferase activity"/>
    <property type="evidence" value="ECO:0007669"/>
    <property type="project" value="UniProtKB-KW"/>
</dbReference>
<comment type="similarity">
    <text evidence="1">Belongs to the glycosyltransferase 90 family.</text>
</comment>
<reference evidence="6 7" key="1">
    <citation type="submission" date="2016-11" db="EMBL/GenBank/DDBJ databases">
        <title>Draft Genome Assembly of Colletotrichum chlorophyti a pathogen of herbaceous plants.</title>
        <authorList>
            <person name="Gan P."/>
            <person name="Narusaka M."/>
            <person name="Tsushima A."/>
            <person name="Narusaka Y."/>
            <person name="Takano Y."/>
            <person name="Shirasu K."/>
        </authorList>
    </citation>
    <scope>NUCLEOTIDE SEQUENCE [LARGE SCALE GENOMIC DNA]</scope>
    <source>
        <strain evidence="6 7">NTL11</strain>
    </source>
</reference>
<dbReference type="InterPro" id="IPR006598">
    <property type="entry name" value="CAP10"/>
</dbReference>
<dbReference type="Proteomes" id="UP000186583">
    <property type="component" value="Unassembled WGS sequence"/>
</dbReference>
<keyword evidence="3" id="KW-0812">Transmembrane</keyword>
<feature type="transmembrane region" description="Helical" evidence="3">
    <location>
        <begin position="373"/>
        <end position="393"/>
    </location>
</feature>
<evidence type="ECO:0000313" key="7">
    <source>
        <dbReference type="Proteomes" id="UP000186583"/>
    </source>
</evidence>
<dbReference type="OrthoDB" id="541052at2759"/>
<keyword evidence="7" id="KW-1185">Reference proteome</keyword>
<feature type="chain" id="PRO_5013203477" evidence="4">
    <location>
        <begin position="27"/>
        <end position="939"/>
    </location>
</feature>
<evidence type="ECO:0000259" key="5">
    <source>
        <dbReference type="SMART" id="SM00672"/>
    </source>
</evidence>
<sequence length="939" mass="105023">MAAPLNRNGILAACILLIVCTAWTSARYNSSAAFERPIQFSILVFLECGLFSATWSRVKYPATKDENFQISLIGPRAGWKVWLDVEGSIRRVRRFLFSFEFLLACVMILRSLLFWRTVLAIHCSWETLETFLPALIALYTAVSPTVIQLGQPAGQQNRFRHCFTAVHIRYVVVAIIWACAATATLALSTKSAGAICPPGHFRWERQTPLVQALAVVLDAWLLAVPWKWQQDPAADNKSLWARVPRLFLTCGVALSLLACISFHNPHNVRWAFTLDYVAVRDLLVDSSVVSTTLFTWIYIATDVHPSTVALMITASGAYTHQLIRMLQTLAPVDDYLMYTIAGGLSIAGVGLLLRYEKGIVTPGFSGDPRLTRFLTGLYIILVGVLCGTYLVFYPDSASSDALPFPDFLSAADTQSDAWIAQANSSSTLSEAVSEYRRRYGVAPPPNFDKWFAFAVARGSPIIDDFAQINDDLLPFWGVEPGVLRQRTEHAMELLGMGGIRVRGGKVEVAPGTPGSHQWMMQSMKAMIEPFSEHLPDLDFAVNLNDEPRVAIPYERTQELIGAGWEARARVLRNHELGGFDVSKTGIWGDGDTVKRPEVTSPFFNNRIRDQIYYELIAPTCPPDSPARNTRWWSRRSSCADCVAPHAVHVFDGLEESVVTNWTAATDLCHQPDMAYLHGFLLSPSAAVFTKEAFPVFSQSKVSGFADVLVPSPWNYEDKAEYRDEEGVKWEEKKDGMLWRGSASDGYAARGSWQSFLRARFVWLAGALGRGGGPEFDVGFVGGWSRCHASDCRAEKETFWGPGREEPPEGRGSVPFGEHWRHKHLMDLDGAGFSGRFIPFLRSRSLVYRAGLFRTWFCERVHAWRHYVPVDVRLREVKGLLGYFGTHRDGTRRAEGIAGEGRAWAARALRREDMEVYMFRLLLEWGRLVDDGREGLGFAG</sequence>
<feature type="transmembrane region" description="Helical" evidence="3">
    <location>
        <begin position="95"/>
        <end position="118"/>
    </location>
</feature>
<evidence type="ECO:0000256" key="4">
    <source>
        <dbReference type="SAM" id="SignalP"/>
    </source>
</evidence>
<proteinExistence type="inferred from homology"/>
<feature type="transmembrane region" description="Helical" evidence="3">
    <location>
        <begin position="209"/>
        <end position="226"/>
    </location>
</feature>
<dbReference type="AlphaFoldDB" id="A0A1Q8RXI1"/>
<feature type="transmembrane region" description="Helical" evidence="3">
    <location>
        <begin position="246"/>
        <end position="263"/>
    </location>
</feature>
<keyword evidence="3" id="KW-0472">Membrane</keyword>
<dbReference type="InterPro" id="IPR051091">
    <property type="entry name" value="O-Glucosyltr/Glycosyltrsf_90"/>
</dbReference>
<keyword evidence="3" id="KW-1133">Transmembrane helix</keyword>
<feature type="transmembrane region" description="Helical" evidence="3">
    <location>
        <begin position="335"/>
        <end position="353"/>
    </location>
</feature>
<accession>A0A1Q8RXI1</accession>